<dbReference type="Pfam" id="PF13679">
    <property type="entry name" value="Methyltransf_32"/>
    <property type="match status" value="1"/>
</dbReference>
<gene>
    <name evidence="2" type="ORF">QYM36_008242</name>
</gene>
<feature type="domain" description="Methyltransferase" evidence="1">
    <location>
        <begin position="145"/>
        <end position="293"/>
    </location>
</feature>
<name>A0AA88IIR4_ARTSF</name>
<feature type="non-terminal residue" evidence="2">
    <location>
        <position position="445"/>
    </location>
</feature>
<sequence length="445" mass="51313">IGMNLADNEEIIWRIQFCFRILEQYYWLINAYTLDFFSCDHWSKLPWSWQKFLPSVGPVELSRWIESGEQRRVWPLSLLCYRRLTRISSLDRKPVSNLESLEKLIGRPLSNEENATFESPSEEITSAAQQHKDLLNIFRKHVKSKKQHEIFRIGKVCTLCASATSCHNVLDIGSGVGHLARFLHYGLNFTVACLEAESEFNSSAERFDMDLKIAVENMGKTPRRPPLHVVCRLTSNTDIETLHKMTYPVFDGGFGIIGLHTCGDLVPYMLRYFAASEKIRYLVSAGCCYMKMTSDCLGTNNPGYPVSDFVGNFKGVPLEYESREVACHALEMYLKRLNDNEVEKLKIHCYRAALECILVSIDPSLKRSGLRSVKNAHCMPFNSYAMEAVKKMDINLDKKELQSVETLKRLSRWQEVYKFYTIRLMLAPVIETVILLDRLLFLKER</sequence>
<dbReference type="PANTHER" id="PTHR12496">
    <property type="entry name" value="CGI-41 METHYLTRANSFERASE"/>
    <property type="match status" value="1"/>
</dbReference>
<feature type="non-terminal residue" evidence="2">
    <location>
        <position position="1"/>
    </location>
</feature>
<dbReference type="InterPro" id="IPR052220">
    <property type="entry name" value="METTL25"/>
</dbReference>
<organism evidence="2 3">
    <name type="scientific">Artemia franciscana</name>
    <name type="common">Brine shrimp</name>
    <name type="synonym">Artemia sanfranciscana</name>
    <dbReference type="NCBI Taxonomy" id="6661"/>
    <lineage>
        <taxon>Eukaryota</taxon>
        <taxon>Metazoa</taxon>
        <taxon>Ecdysozoa</taxon>
        <taxon>Arthropoda</taxon>
        <taxon>Crustacea</taxon>
        <taxon>Branchiopoda</taxon>
        <taxon>Anostraca</taxon>
        <taxon>Artemiidae</taxon>
        <taxon>Artemia</taxon>
    </lineage>
</organism>
<evidence type="ECO:0000313" key="2">
    <source>
        <dbReference type="EMBL" id="KAK2727686.1"/>
    </source>
</evidence>
<protein>
    <recommendedName>
        <fullName evidence="1">Methyltransferase domain-containing protein</fullName>
    </recommendedName>
</protein>
<dbReference type="AlphaFoldDB" id="A0AA88IIR4"/>
<comment type="caution">
    <text evidence="2">The sequence shown here is derived from an EMBL/GenBank/DDBJ whole genome shotgun (WGS) entry which is preliminary data.</text>
</comment>
<accession>A0AA88IIR4</accession>
<evidence type="ECO:0000313" key="3">
    <source>
        <dbReference type="Proteomes" id="UP001187531"/>
    </source>
</evidence>
<proteinExistence type="predicted"/>
<dbReference type="InterPro" id="IPR025714">
    <property type="entry name" value="Methyltranfer_dom"/>
</dbReference>
<dbReference type="PANTHER" id="PTHR12496:SF2">
    <property type="entry name" value="METHYLTRANSFERASE-LIKE PROTEIN 25B"/>
    <property type="match status" value="1"/>
</dbReference>
<reference evidence="2" key="1">
    <citation type="submission" date="2023-07" db="EMBL/GenBank/DDBJ databases">
        <title>Chromosome-level genome assembly of Artemia franciscana.</title>
        <authorList>
            <person name="Jo E."/>
        </authorList>
    </citation>
    <scope>NUCLEOTIDE SEQUENCE</scope>
    <source>
        <tissue evidence="2">Whole body</tissue>
    </source>
</reference>
<keyword evidence="3" id="KW-1185">Reference proteome</keyword>
<dbReference type="Proteomes" id="UP001187531">
    <property type="component" value="Unassembled WGS sequence"/>
</dbReference>
<evidence type="ECO:0000259" key="1">
    <source>
        <dbReference type="Pfam" id="PF13679"/>
    </source>
</evidence>
<dbReference type="EMBL" id="JAVRJZ010000001">
    <property type="protein sequence ID" value="KAK2727686.1"/>
    <property type="molecule type" value="Genomic_DNA"/>
</dbReference>